<accession>A0A2H0ZPX3</accession>
<feature type="region of interest" description="Disordered" evidence="6">
    <location>
        <begin position="426"/>
        <end position="445"/>
    </location>
</feature>
<dbReference type="PANTHER" id="PTHR31845">
    <property type="entry name" value="FINGER DOMAIN PROTEIN, PUTATIVE-RELATED"/>
    <property type="match status" value="1"/>
</dbReference>
<dbReference type="GO" id="GO:0006351">
    <property type="term" value="P:DNA-templated transcription"/>
    <property type="evidence" value="ECO:0007669"/>
    <property type="project" value="InterPro"/>
</dbReference>
<dbReference type="GO" id="GO:0008270">
    <property type="term" value="F:zinc ion binding"/>
    <property type="evidence" value="ECO:0007669"/>
    <property type="project" value="InterPro"/>
</dbReference>
<dbReference type="InterPro" id="IPR051089">
    <property type="entry name" value="prtT"/>
</dbReference>
<sequence length="631" mass="71575">MEKKLSSFESKFDDLVGALRESRYSTNDFSQERVSLAYRDPPSGAQSHYIGSRVSTPESSESEQSVHGRRTYNDEFTVCKRPKLHVESSTRPLLTLEEAKLLFKFFNSHISQQLFGFDIEKFQVSQIWETSQLLVYAVCTIAAMHYPDPSISSKQSELQQHLHKLCSEILFQPRPKSDVEGFNIIVALILCSFWLSDSQRFTGLALQLAKEFGLNKPVTEKSHTLNTKDRLKLWYLLYVLDGQQCMSLNRQTLFETDDYSIRNSRELLLNKKPREIEGTLDNQDSTNGSLVKKDTSKTLLSNEKEDIGSCFTDLQLVSQVEYNSAIKEAFKGNAWDLIAPSTFGIPSKSNLELDKWMVSWTVLLAPINNGAVWSSKSTLIYYNFAKMHINCSALRELQIDTGSESVIFPKWEQYHQLRQRMGPLPLQEQTSQPESDSETDEEDELISNKELATHDQTLLSLNIAVNAAQTVLNLVLSDKDITNNLKYVPLHIHIMLYYAALLLVNPPPTDATHVANTNQDTYFVKIIESLRTAKMLQKKIYVNLPTDKNFGNKFIESLDEVVADRSRKLKSELHESPLSNDRKGELFEQISTLNYVDDHLEVFSGSGNSSKESSPRASGIAAWPGSHHGHP</sequence>
<gene>
    <name evidence="9" type="ORF">B9J08_001720</name>
    <name evidence="8" type="ORF">B9J08_00190</name>
</gene>
<reference evidence="8" key="4">
    <citation type="submission" date="2024-03" db="EMBL/GenBank/DDBJ databases">
        <title>Improved genome assembly of Candida auris strain B8441 and annotation of B11205.</title>
        <authorList>
            <person name="Cauldron N.C."/>
            <person name="Shea T."/>
            <person name="Cuomo C.A."/>
        </authorList>
    </citation>
    <scope>NUCLEOTIDE SEQUENCE</scope>
    <source>
        <strain evidence="8">B8441</strain>
    </source>
</reference>
<organism evidence="9">
    <name type="scientific">Candidozyma auris</name>
    <name type="common">Yeast</name>
    <name type="synonym">Candida auris</name>
    <dbReference type="NCBI Taxonomy" id="498019"/>
    <lineage>
        <taxon>Eukaryota</taxon>
        <taxon>Fungi</taxon>
        <taxon>Dikarya</taxon>
        <taxon>Ascomycota</taxon>
        <taxon>Saccharomycotina</taxon>
        <taxon>Pichiomycetes</taxon>
        <taxon>Metschnikowiaceae</taxon>
        <taxon>Candidozyma</taxon>
    </lineage>
</organism>
<dbReference type="EMBL" id="PEKT02000004">
    <property type="protein sequence ID" value="PIS55616.1"/>
    <property type="molecule type" value="Genomic_DNA"/>
</dbReference>
<dbReference type="InterPro" id="IPR007219">
    <property type="entry name" value="XnlR_reg_dom"/>
</dbReference>
<name>A0A2H0ZPX3_CANAR</name>
<dbReference type="GO" id="GO:0000976">
    <property type="term" value="F:transcription cis-regulatory region binding"/>
    <property type="evidence" value="ECO:0007669"/>
    <property type="project" value="TreeGrafter"/>
</dbReference>
<keyword evidence="4" id="KW-0804">Transcription</keyword>
<evidence type="ECO:0000313" key="9">
    <source>
        <dbReference type="EMBL" id="PIS55616.1"/>
    </source>
</evidence>
<dbReference type="Pfam" id="PF04082">
    <property type="entry name" value="Fungal_trans"/>
    <property type="match status" value="1"/>
</dbReference>
<dbReference type="PANTHER" id="PTHR31845:SF17">
    <property type="entry name" value="ZN(II)2CYS6 TRANSCRIPTION FACTOR (EUROFUNG)"/>
    <property type="match status" value="1"/>
</dbReference>
<evidence type="ECO:0000256" key="6">
    <source>
        <dbReference type="SAM" id="MobiDB-lite"/>
    </source>
</evidence>
<comment type="caution">
    <text evidence="9">The sequence shown here is derived from an EMBL/GenBank/DDBJ whole genome shotgun (WGS) entry which is preliminary data.</text>
</comment>
<reference evidence="8 10" key="3">
    <citation type="journal article" date="2018" name="Nat. Commun.">
        <title>Genomic insights into multidrug-resistance, mating and virulence in Candida auris and related emerging species.</title>
        <authorList>
            <person name="Munoz J.F."/>
            <person name="Gade L."/>
            <person name="Chow N.A."/>
            <person name="Loparev V.N."/>
            <person name="Juieng P."/>
            <person name="Berkow E.L."/>
            <person name="Farrer R.A."/>
            <person name="Litvintseva A.P."/>
            <person name="Cuomo C.A."/>
        </authorList>
    </citation>
    <scope>GENOME REANNOTATION</scope>
    <source>
        <strain evidence="8 10">B8441</strain>
    </source>
</reference>
<reference evidence="9" key="2">
    <citation type="submission" date="2017-11" db="EMBL/GenBank/DDBJ databases">
        <title>Candida auris genome assembly and annotation.</title>
        <authorList>
            <person name="Munoz J.F."/>
            <person name="Gade L.G."/>
            <person name="Chow N.A."/>
            <person name="Litvintseva A.P."/>
            <person name="Loparev V.N."/>
            <person name="Cuomo C.A."/>
        </authorList>
    </citation>
    <scope>NUCLEOTIDE SEQUENCE</scope>
    <source>
        <strain evidence="9">B8441</strain>
    </source>
</reference>
<dbReference type="VEuPathDB" id="FungiDB:CJJ09_001758"/>
<keyword evidence="10" id="KW-1185">Reference proteome</keyword>
<feature type="domain" description="Xylanolytic transcriptional activator regulatory" evidence="7">
    <location>
        <begin position="130"/>
        <end position="262"/>
    </location>
</feature>
<evidence type="ECO:0000256" key="3">
    <source>
        <dbReference type="ARBA" id="ARBA00023125"/>
    </source>
</evidence>
<evidence type="ECO:0000313" key="10">
    <source>
        <dbReference type="Proteomes" id="UP000230249"/>
    </source>
</evidence>
<dbReference type="VEuPathDB" id="FungiDB:CJI97_002381"/>
<dbReference type="EMBL" id="PEKT03000001">
    <property type="protein sequence ID" value="KAK8441874.1"/>
    <property type="molecule type" value="Genomic_DNA"/>
</dbReference>
<dbReference type="VEuPathDB" id="FungiDB:CJJ07_001487"/>
<protein>
    <recommendedName>
        <fullName evidence="7">Xylanolytic transcriptional activator regulatory domain-containing protein</fullName>
    </recommendedName>
</protein>
<evidence type="ECO:0000256" key="1">
    <source>
        <dbReference type="ARBA" id="ARBA00004123"/>
    </source>
</evidence>
<keyword evidence="3" id="KW-0238">DNA-binding</keyword>
<dbReference type="VEuPathDB" id="FungiDB:CJI96_0000182"/>
<evidence type="ECO:0000313" key="8">
    <source>
        <dbReference type="EMBL" id="KAK8441874.1"/>
    </source>
</evidence>
<evidence type="ECO:0000256" key="5">
    <source>
        <dbReference type="ARBA" id="ARBA00023242"/>
    </source>
</evidence>
<feature type="region of interest" description="Disordered" evidence="6">
    <location>
        <begin position="35"/>
        <end position="69"/>
    </location>
</feature>
<proteinExistence type="predicted"/>
<dbReference type="GO" id="GO:0005634">
    <property type="term" value="C:nucleus"/>
    <property type="evidence" value="ECO:0007669"/>
    <property type="project" value="UniProtKB-SubCell"/>
</dbReference>
<dbReference type="Proteomes" id="UP000230249">
    <property type="component" value="Unassembled WGS sequence"/>
</dbReference>
<comment type="subcellular location">
    <subcellularLocation>
        <location evidence="1">Nucleus</location>
    </subcellularLocation>
</comment>
<evidence type="ECO:0000256" key="4">
    <source>
        <dbReference type="ARBA" id="ARBA00023163"/>
    </source>
</evidence>
<dbReference type="VEuPathDB" id="FungiDB:B9J08_001720"/>
<feature type="compositionally biased region" description="Polar residues" evidence="6">
    <location>
        <begin position="53"/>
        <end position="65"/>
    </location>
</feature>
<feature type="compositionally biased region" description="Acidic residues" evidence="6">
    <location>
        <begin position="435"/>
        <end position="445"/>
    </location>
</feature>
<keyword evidence="2" id="KW-0805">Transcription regulation</keyword>
<feature type="region of interest" description="Disordered" evidence="6">
    <location>
        <begin position="606"/>
        <end position="631"/>
    </location>
</feature>
<dbReference type="OMA" id="LTFNRQP"/>
<reference evidence="9 10" key="1">
    <citation type="journal article" date="2017" name="Clin. Infect. Dis.">
        <title>Simultaneous emergence of multidrug-resistant Candida auris on 3 continents confirmed by whole-genome sequencing and epidemiological analyses.</title>
        <authorList>
            <person name="Lockhart S.R."/>
            <person name="Etienne K.A."/>
            <person name="Vallabhaneni S."/>
            <person name="Farooqi J."/>
            <person name="Chowdhary A."/>
            <person name="Govender N.P."/>
            <person name="Colombo A.L."/>
            <person name="Calvo B."/>
            <person name="Cuomo C.A."/>
            <person name="Desjardins C.A."/>
            <person name="Berkow E.L."/>
            <person name="Castanheira M."/>
            <person name="Magobo R.E."/>
            <person name="Jabeen K."/>
            <person name="Asghar R.J."/>
            <person name="Meis J.F."/>
            <person name="Jackson B."/>
            <person name="Chiller T."/>
            <person name="Litvintseva A.P."/>
        </authorList>
    </citation>
    <scope>NUCLEOTIDE SEQUENCE [LARGE SCALE GENOMIC DNA]</scope>
    <source>
        <strain evidence="9 10">B8441</strain>
    </source>
</reference>
<dbReference type="AlphaFoldDB" id="A0A2H0ZPX3"/>
<evidence type="ECO:0000259" key="7">
    <source>
        <dbReference type="Pfam" id="PF04082"/>
    </source>
</evidence>
<dbReference type="GO" id="GO:0000981">
    <property type="term" value="F:DNA-binding transcription factor activity, RNA polymerase II-specific"/>
    <property type="evidence" value="ECO:0007669"/>
    <property type="project" value="TreeGrafter"/>
</dbReference>
<dbReference type="CDD" id="cd12148">
    <property type="entry name" value="fungal_TF_MHR"/>
    <property type="match status" value="1"/>
</dbReference>
<evidence type="ECO:0000256" key="2">
    <source>
        <dbReference type="ARBA" id="ARBA00023015"/>
    </source>
</evidence>
<keyword evidence="5" id="KW-0539">Nucleus</keyword>